<dbReference type="GO" id="GO:0007338">
    <property type="term" value="P:single fertilization"/>
    <property type="evidence" value="ECO:0007669"/>
    <property type="project" value="Ensembl"/>
</dbReference>
<dbReference type="GO" id="GO:0010467">
    <property type="term" value="P:gene expression"/>
    <property type="evidence" value="ECO:0007669"/>
    <property type="project" value="Ensembl"/>
</dbReference>
<dbReference type="Pfam" id="PF00612">
    <property type="entry name" value="IQ"/>
    <property type="match status" value="2"/>
</dbReference>
<feature type="compositionally biased region" description="Basic and acidic residues" evidence="4">
    <location>
        <begin position="1252"/>
        <end position="1267"/>
    </location>
</feature>
<keyword evidence="1" id="KW-0433">Leucine-rich repeat</keyword>
<feature type="region of interest" description="Disordered" evidence="4">
    <location>
        <begin position="1252"/>
        <end position="1282"/>
    </location>
</feature>
<dbReference type="CDD" id="cd22249">
    <property type="entry name" value="UDM1_RNF168_RNF169-like"/>
    <property type="match status" value="1"/>
</dbReference>
<dbReference type="PROSITE" id="PS51450">
    <property type="entry name" value="LRR"/>
    <property type="match status" value="2"/>
</dbReference>
<evidence type="ECO:0000313" key="5">
    <source>
        <dbReference type="Ensembl" id="ENSOGAP00000012733.2"/>
    </source>
</evidence>
<evidence type="ECO:0000256" key="2">
    <source>
        <dbReference type="ARBA" id="ARBA00022737"/>
    </source>
</evidence>
<dbReference type="FunFam" id="3.80.10.10:FF:001142">
    <property type="entry name" value="Leucine-rich repeats and IQ motif containing 1"/>
    <property type="match status" value="1"/>
</dbReference>
<dbReference type="InterPro" id="IPR032675">
    <property type="entry name" value="LRR_dom_sf"/>
</dbReference>
<evidence type="ECO:0000256" key="4">
    <source>
        <dbReference type="SAM" id="MobiDB-lite"/>
    </source>
</evidence>
<dbReference type="EMBL" id="AAQR03017059">
    <property type="status" value="NOT_ANNOTATED_CDS"/>
    <property type="molecule type" value="Genomic_DNA"/>
</dbReference>
<dbReference type="GO" id="GO:0006915">
    <property type="term" value="P:apoptotic process"/>
    <property type="evidence" value="ECO:0007669"/>
    <property type="project" value="Ensembl"/>
</dbReference>
<reference evidence="6" key="1">
    <citation type="submission" date="2011-03" db="EMBL/GenBank/DDBJ databases">
        <title>Version 3 of the genome sequence of Otolemur garnettii (Bushbaby).</title>
        <authorList>
            <consortium name="The Broad Institute Genome Sequencing Platform"/>
            <person name="Di Palma F."/>
            <person name="Johnson J."/>
            <person name="Lander E.S."/>
            <person name="Lindblad-Toh K."/>
            <person name="Jaffe D.B."/>
            <person name="Gnerre S."/>
            <person name="MacCallum I."/>
            <person name="Przybylski D."/>
            <person name="Ribeiro F.J."/>
            <person name="Burton J.N."/>
            <person name="Walker B.J."/>
            <person name="Sharpe T."/>
            <person name="Hall G."/>
        </authorList>
    </citation>
    <scope>NUCLEOTIDE SEQUENCE [LARGE SCALE GENOMIC DNA]</scope>
</reference>
<feature type="region of interest" description="Disordered" evidence="4">
    <location>
        <begin position="1506"/>
        <end position="1530"/>
    </location>
</feature>
<organism evidence="5 6">
    <name type="scientific">Otolemur garnettii</name>
    <name type="common">Small-eared galago</name>
    <name type="synonym">Garnett's greater bushbaby</name>
    <dbReference type="NCBI Taxonomy" id="30611"/>
    <lineage>
        <taxon>Eukaryota</taxon>
        <taxon>Metazoa</taxon>
        <taxon>Chordata</taxon>
        <taxon>Craniata</taxon>
        <taxon>Vertebrata</taxon>
        <taxon>Euteleostomi</taxon>
        <taxon>Mammalia</taxon>
        <taxon>Eutheria</taxon>
        <taxon>Euarchontoglires</taxon>
        <taxon>Primates</taxon>
        <taxon>Strepsirrhini</taxon>
        <taxon>Lorisiformes</taxon>
        <taxon>Galagidae</taxon>
        <taxon>Otolemur</taxon>
    </lineage>
</organism>
<dbReference type="InParanoid" id="H0XAR8"/>
<feature type="compositionally biased region" description="Polar residues" evidence="4">
    <location>
        <begin position="1685"/>
        <end position="1694"/>
    </location>
</feature>
<dbReference type="EMBL" id="AAQR03017058">
    <property type="status" value="NOT_ANNOTATED_CDS"/>
    <property type="molecule type" value="Genomic_DNA"/>
</dbReference>
<keyword evidence="2" id="KW-0677">Repeat</keyword>
<reference evidence="5" key="3">
    <citation type="submission" date="2025-09" db="UniProtKB">
        <authorList>
            <consortium name="Ensembl"/>
        </authorList>
    </citation>
    <scope>IDENTIFICATION</scope>
</reference>
<evidence type="ECO:0000313" key="6">
    <source>
        <dbReference type="Proteomes" id="UP000005225"/>
    </source>
</evidence>
<accession>H0XAR8</accession>
<name>H0XAR8_OTOGA</name>
<dbReference type="EMBL" id="AAQR03017056">
    <property type="status" value="NOT_ANNOTATED_CDS"/>
    <property type="molecule type" value="Genomic_DNA"/>
</dbReference>
<dbReference type="Gene3D" id="3.80.10.10">
    <property type="entry name" value="Ribonuclease Inhibitor"/>
    <property type="match status" value="3"/>
</dbReference>
<dbReference type="HOGENOM" id="CLU_002837_0_0_1"/>
<dbReference type="InterPro" id="IPR050836">
    <property type="entry name" value="SDS22/Internalin_LRR"/>
</dbReference>
<dbReference type="PANTHER" id="PTHR46652">
    <property type="entry name" value="LEUCINE-RICH REPEAT AND IQ DOMAIN-CONTAINING PROTEIN 1-RELATED"/>
    <property type="match status" value="1"/>
</dbReference>
<evidence type="ECO:0000256" key="1">
    <source>
        <dbReference type="ARBA" id="ARBA00022614"/>
    </source>
</evidence>
<reference evidence="5" key="2">
    <citation type="submission" date="2025-08" db="UniProtKB">
        <authorList>
            <consortium name="Ensembl"/>
        </authorList>
    </citation>
    <scope>IDENTIFICATION</scope>
</reference>
<dbReference type="Gene3D" id="1.20.5.190">
    <property type="match status" value="1"/>
</dbReference>
<feature type="compositionally biased region" description="Polar residues" evidence="4">
    <location>
        <begin position="1506"/>
        <end position="1521"/>
    </location>
</feature>
<dbReference type="OMA" id="KHRYAHE"/>
<dbReference type="STRING" id="30611.ENSOGAP00000012733"/>
<keyword evidence="6" id="KW-1185">Reference proteome</keyword>
<feature type="region of interest" description="Disordered" evidence="4">
    <location>
        <begin position="331"/>
        <end position="363"/>
    </location>
</feature>
<dbReference type="FunCoup" id="H0XAR8">
    <property type="interactions" value="33"/>
</dbReference>
<dbReference type="InterPro" id="IPR001611">
    <property type="entry name" value="Leu-rich_rpt"/>
</dbReference>
<dbReference type="PROSITE" id="PS50096">
    <property type="entry name" value="IQ"/>
    <property type="match status" value="3"/>
</dbReference>
<proteinExistence type="predicted"/>
<protein>
    <submittedName>
        <fullName evidence="5">Leucine rich repeats and IQ motif containing 1</fullName>
    </submittedName>
</protein>
<feature type="compositionally biased region" description="Acidic residues" evidence="4">
    <location>
        <begin position="38"/>
        <end position="49"/>
    </location>
</feature>
<dbReference type="EMBL" id="AAQR03017057">
    <property type="status" value="NOT_ANNOTATED_CDS"/>
    <property type="molecule type" value="Genomic_DNA"/>
</dbReference>
<sequence length="1721" mass="199091">EEDDDAKLIAEIEAELEKISISSLGESDVESDSKSEPQSDESDTGLDELPESVLHYINVIKNKSKTAEDIFLQDLEDPDALSCSFGEVSNNHMHLKIGLPTECKEGPGQLLKMLSEIEKEEFMRSTTSSSSPAPAPELEPYNLPLDERVLSDNADINFGYCEVEERCRQSFEAWQDKQKELEDKEKETLRAQRDKEEKQFQEEEEKRHFWMKQFEVEKKILENIHRQEQDKMNDELHKEETIWEEKYKQHEELIRSLHLQMEEERMRFKDLQEKETMRLLQLQQNAAVKIQAKYKAFVAYRKYSPIIKEQVDRERKVKEWKEKEAKIRQKEEEKRKRLEEAQRIEEERKKQKQEERKRREKEYEQKKNIIRQEREQLRNKEKLRLREDENLQLVQMGAFQKESCNTKHLTLEDISRNKDNVAKRLVNENSKKQENIPLWLLEDSNKRENISGQLVFKESIEVQLKDSISNQEILADFTREGKSEKLAKKQFSEQLVKQEIKYENIKQESELGQPDLKHKVKEQFQLQGLKSQIHTEESLEHALDENLGPEIQSLFRPNQEINEVKNSEPQKIIKDNQLEKAQTVEKELQEQNGSLYKENTSIMSMKQKPLPLKSENVKDIVENVTPQEKEIDLKSKESGQNPKDNTLNCDIVMFNTINAVIKRESKGNKQDCILREQASCEDFGGCVAKNSMVSKEVNSLKAEVKEISEECHENGADHENSMTCPITATPLLSTIKEKRLAWIKSFKPWCEIFKQHQQKTVIPGRKRPVKCPADRMPPLNTLEILQCGPWNTLQQVTTVTLQDLPGCSLCTLAECTSLQFLSLQRCGLKSLHSLSNCKKLKYIDAQENHIETINCENLENLRVVLLNKNQLTSLHGLDGCINIQNIELSHNKITRLEYLLITMSSLEMILGFFHHLGTSSFFLLSFDRICSGQVWNQTELCWIWLPITPRTKKAGYHFFISHLYWKCGLESLKNLQQLIVDHNQLISTKGLCDTPTIIYLDCSHNHLTEIEGIENCGLLQILKLQGNYLSELPLLKNHVLLRELYLDDNSISTVEAFSSYWLPLLQNLTISQNSLTNIVPLFHFLSLEKLDVSNNCLSDLTSAKVWLNACCSLRELSLTGNPLLQEVNWRHSLLTMLPALRVLNGDTLNPYSEDHTEEHCQSELAPFLILCQAQIQEFNLLIENHITRKGDVSTSDMAENLCDYFNKLMTLSNECRHAHERENVSITKREESEAQQNPSTVSILPSRLFSEAKEDKWESPDISEKRKNSASSYSPLSSFSTCEGLEGRNQEKLVTQKRDNSKVSSVPTKGIPFVESILTNFLLKNHQNTEHNEKITAAVVIQSYWRGYTARRNSPFSTRLHTTAKGPLPNLCVTNQTVLKKLKRDNVVTIQDQREKSAILIQAVWKGFILRKKLTTALEAIKDEESEEEYEEIDLKDFTFDEAASEKEWLDLDPSRFPSQTLLLSNQLHWPKISGNLKYDDISPDLPNHPAQAWLCNEKENVFSSEHTQFNSRSENRTLSLTPEPKTGRKTLLKSEKEEKISEEWGFKDISTAQQMLKRAQKMKSKKLKKKLDPTVRLALFKNNARNISVKKSPKKEEPRRDGYYEGMGEDFIYKDPTINEKLERSKEYTYQWLHTQVGVHETTSSRKVKCNRFLPELDPDVLNGGRVQLVARLVSREDTDLALSSMTSGSPLSVNRGKKNQAHRYSAGSSSKLWFPLKSI</sequence>
<dbReference type="CDD" id="cd23767">
    <property type="entry name" value="IQCD"/>
    <property type="match status" value="2"/>
</dbReference>
<dbReference type="GeneTree" id="ENSGT00940000162858"/>
<dbReference type="EMBL" id="AAQR03017055">
    <property type="status" value="NOT_ANNOTATED_CDS"/>
    <property type="molecule type" value="Genomic_DNA"/>
</dbReference>
<feature type="compositionally biased region" description="Low complexity" evidence="4">
    <location>
        <begin position="1269"/>
        <end position="1280"/>
    </location>
</feature>
<evidence type="ECO:0000256" key="3">
    <source>
        <dbReference type="SAM" id="Coils"/>
    </source>
</evidence>
<dbReference type="Proteomes" id="UP000005225">
    <property type="component" value="Unassembled WGS sequence"/>
</dbReference>
<feature type="region of interest" description="Disordered" evidence="4">
    <location>
        <begin position="19"/>
        <end position="49"/>
    </location>
</feature>
<dbReference type="SUPFAM" id="SSF52058">
    <property type="entry name" value="L domain-like"/>
    <property type="match status" value="1"/>
</dbReference>
<dbReference type="Ensembl" id="ENSOGAT00000014213.2">
    <property type="protein sequence ID" value="ENSOGAP00000012733.2"/>
    <property type="gene ID" value="ENSOGAG00000014209.2"/>
</dbReference>
<feature type="coiled-coil region" evidence="3">
    <location>
        <begin position="179"/>
        <end position="274"/>
    </location>
</feature>
<dbReference type="eggNOG" id="KOG0531">
    <property type="taxonomic scope" value="Eukaryota"/>
</dbReference>
<dbReference type="SMART" id="SM00015">
    <property type="entry name" value="IQ"/>
    <property type="match status" value="3"/>
</dbReference>
<dbReference type="InterPro" id="IPR000048">
    <property type="entry name" value="IQ_motif_EF-hand-BS"/>
</dbReference>
<dbReference type="GO" id="GO:0035234">
    <property type="term" value="P:ectopic germ cell programmed cell death"/>
    <property type="evidence" value="ECO:0007669"/>
    <property type="project" value="Ensembl"/>
</dbReference>
<keyword evidence="3" id="KW-0175">Coiled coil</keyword>
<dbReference type="PANTHER" id="PTHR46652:SF7">
    <property type="entry name" value="LEUCINE-RICH REPEAT AND IQ DOMAIN-CONTAINING PROTEIN 1"/>
    <property type="match status" value="1"/>
</dbReference>
<feature type="region of interest" description="Disordered" evidence="4">
    <location>
        <begin position="1685"/>
        <end position="1705"/>
    </location>
</feature>